<evidence type="ECO:0000256" key="5">
    <source>
        <dbReference type="SAM" id="Phobius"/>
    </source>
</evidence>
<evidence type="ECO:0000313" key="7">
    <source>
        <dbReference type="Proteomes" id="UP000614811"/>
    </source>
</evidence>
<feature type="transmembrane region" description="Helical" evidence="5">
    <location>
        <begin position="139"/>
        <end position="156"/>
    </location>
</feature>
<feature type="transmembrane region" description="Helical" evidence="5">
    <location>
        <begin position="69"/>
        <end position="93"/>
    </location>
</feature>
<dbReference type="Pfam" id="PF09685">
    <property type="entry name" value="MamF_MmsF"/>
    <property type="match status" value="1"/>
</dbReference>
<reference evidence="6" key="2">
    <citation type="submission" date="2020-09" db="EMBL/GenBank/DDBJ databases">
        <authorList>
            <person name="Sun Q."/>
            <person name="Kim S."/>
        </authorList>
    </citation>
    <scope>NUCLEOTIDE SEQUENCE</scope>
    <source>
        <strain evidence="6">KCTC 12711</strain>
    </source>
</reference>
<keyword evidence="7" id="KW-1185">Reference proteome</keyword>
<name>A0A918VSG1_9GAMM</name>
<keyword evidence="2 5" id="KW-0812">Transmembrane</keyword>
<proteinExistence type="predicted"/>
<evidence type="ECO:0000256" key="2">
    <source>
        <dbReference type="ARBA" id="ARBA00022692"/>
    </source>
</evidence>
<protein>
    <recommendedName>
        <fullName evidence="8">DUF4870 domain-containing protein</fullName>
    </recommendedName>
</protein>
<evidence type="ECO:0000256" key="3">
    <source>
        <dbReference type="ARBA" id="ARBA00022989"/>
    </source>
</evidence>
<keyword evidence="3 5" id="KW-1133">Transmembrane helix</keyword>
<evidence type="ECO:0008006" key="8">
    <source>
        <dbReference type="Google" id="ProtNLM"/>
    </source>
</evidence>
<reference evidence="6" key="1">
    <citation type="journal article" date="2014" name="Int. J. Syst. Evol. Microbiol.">
        <title>Complete genome sequence of Corynebacterium casei LMG S-19264T (=DSM 44701T), isolated from a smear-ripened cheese.</title>
        <authorList>
            <consortium name="US DOE Joint Genome Institute (JGI-PGF)"/>
            <person name="Walter F."/>
            <person name="Albersmeier A."/>
            <person name="Kalinowski J."/>
            <person name="Ruckert C."/>
        </authorList>
    </citation>
    <scope>NUCLEOTIDE SEQUENCE</scope>
    <source>
        <strain evidence="6">KCTC 12711</strain>
    </source>
</reference>
<evidence type="ECO:0000313" key="6">
    <source>
        <dbReference type="EMBL" id="GHA18654.1"/>
    </source>
</evidence>
<keyword evidence="4 5" id="KW-0472">Membrane</keyword>
<comment type="caution">
    <text evidence="6">The sequence shown here is derived from an EMBL/GenBank/DDBJ whole genome shotgun (WGS) entry which is preliminary data.</text>
</comment>
<feature type="transmembrane region" description="Helical" evidence="5">
    <location>
        <begin position="24"/>
        <end position="48"/>
    </location>
</feature>
<sequence length="181" mass="20251">MLLMGIALMPLVRAAIGIDTEIQMSFLTVISLLIAGLMCGLTAMLLLVRRQPKLKTHLAQTHDRTTAAWIHASGLLLFTGIPLLNFLVCYYLWVTRRSQSEYLDYQGREAICFQITTYLYLLMCLFMAYIIVGALAIPLLLLFHLIATVVAIMVTLNGRLFRYPANISIIERTPSVTPAST</sequence>
<dbReference type="Proteomes" id="UP000614811">
    <property type="component" value="Unassembled WGS sequence"/>
</dbReference>
<dbReference type="AlphaFoldDB" id="A0A918VSG1"/>
<dbReference type="InterPro" id="IPR019109">
    <property type="entry name" value="MamF_MmsF"/>
</dbReference>
<dbReference type="EMBL" id="BMXA01000007">
    <property type="protein sequence ID" value="GHA18654.1"/>
    <property type="molecule type" value="Genomic_DNA"/>
</dbReference>
<evidence type="ECO:0000256" key="4">
    <source>
        <dbReference type="ARBA" id="ARBA00023136"/>
    </source>
</evidence>
<organism evidence="6 7">
    <name type="scientific">Arenicella chitinivorans</name>
    <dbReference type="NCBI Taxonomy" id="1329800"/>
    <lineage>
        <taxon>Bacteria</taxon>
        <taxon>Pseudomonadati</taxon>
        <taxon>Pseudomonadota</taxon>
        <taxon>Gammaproteobacteria</taxon>
        <taxon>Arenicellales</taxon>
        <taxon>Arenicellaceae</taxon>
        <taxon>Arenicella</taxon>
    </lineage>
</organism>
<feature type="transmembrane region" description="Helical" evidence="5">
    <location>
        <begin position="113"/>
        <end position="132"/>
    </location>
</feature>
<evidence type="ECO:0000256" key="1">
    <source>
        <dbReference type="ARBA" id="ARBA00004141"/>
    </source>
</evidence>
<accession>A0A918VSG1</accession>
<gene>
    <name evidence="6" type="ORF">GCM10008090_30320</name>
</gene>
<comment type="subcellular location">
    <subcellularLocation>
        <location evidence="1">Membrane</location>
        <topology evidence="1">Multi-pass membrane protein</topology>
    </subcellularLocation>
</comment>